<dbReference type="EMBL" id="BAAAWD010000006">
    <property type="protein sequence ID" value="GAA2995064.1"/>
    <property type="molecule type" value="Genomic_DNA"/>
</dbReference>
<evidence type="ECO:0000313" key="4">
    <source>
        <dbReference type="Proteomes" id="UP001499930"/>
    </source>
</evidence>
<comment type="caution">
    <text evidence="3">The sequence shown here is derived from an EMBL/GenBank/DDBJ whole genome shotgun (WGS) entry which is preliminary data.</text>
</comment>
<evidence type="ECO:0000313" key="3">
    <source>
        <dbReference type="EMBL" id="GAA2995064.1"/>
    </source>
</evidence>
<proteinExistence type="predicted"/>
<name>A0ABN3XU85_9ACTN</name>
<gene>
    <name evidence="3" type="ORF">GCM10017559_14290</name>
</gene>
<evidence type="ECO:0008006" key="5">
    <source>
        <dbReference type="Google" id="ProtNLM"/>
    </source>
</evidence>
<reference evidence="3 4" key="1">
    <citation type="journal article" date="2019" name="Int. J. Syst. Evol. Microbiol.">
        <title>The Global Catalogue of Microorganisms (GCM) 10K type strain sequencing project: providing services to taxonomists for standard genome sequencing and annotation.</title>
        <authorList>
            <consortium name="The Broad Institute Genomics Platform"/>
            <consortium name="The Broad Institute Genome Sequencing Center for Infectious Disease"/>
            <person name="Wu L."/>
            <person name="Ma J."/>
        </authorList>
    </citation>
    <scope>NUCLEOTIDE SEQUENCE [LARGE SCALE GENOMIC DNA]</scope>
    <source>
        <strain evidence="3 4">JCM 3106</strain>
    </source>
</reference>
<protein>
    <recommendedName>
        <fullName evidence="5">Mce-associated membrane protein</fullName>
    </recommendedName>
</protein>
<keyword evidence="4" id="KW-1185">Reference proteome</keyword>
<dbReference type="PANTHER" id="PTHR37042">
    <property type="entry name" value="OUTER MEMBRANE PROTEIN RV1973"/>
    <property type="match status" value="1"/>
</dbReference>
<evidence type="ECO:0000256" key="1">
    <source>
        <dbReference type="ARBA" id="ARBA00004370"/>
    </source>
</evidence>
<comment type="subcellular location">
    <subcellularLocation>
        <location evidence="1">Membrane</location>
    </subcellularLocation>
</comment>
<dbReference type="Proteomes" id="UP001499930">
    <property type="component" value="Unassembled WGS sequence"/>
</dbReference>
<dbReference type="RefSeq" id="WP_344890060.1">
    <property type="nucleotide sequence ID" value="NZ_BAAAWD010000006.1"/>
</dbReference>
<accession>A0ABN3XU85</accession>
<organism evidence="3 4">
    <name type="scientific">Streptosporangium longisporum</name>
    <dbReference type="NCBI Taxonomy" id="46187"/>
    <lineage>
        <taxon>Bacteria</taxon>
        <taxon>Bacillati</taxon>
        <taxon>Actinomycetota</taxon>
        <taxon>Actinomycetes</taxon>
        <taxon>Streptosporangiales</taxon>
        <taxon>Streptosporangiaceae</taxon>
        <taxon>Streptosporangium</taxon>
    </lineage>
</organism>
<keyword evidence="2" id="KW-0472">Membrane</keyword>
<evidence type="ECO:0000256" key="2">
    <source>
        <dbReference type="ARBA" id="ARBA00023136"/>
    </source>
</evidence>
<dbReference type="PANTHER" id="PTHR37042:SF4">
    <property type="entry name" value="OUTER MEMBRANE PROTEIN RV1973"/>
    <property type="match status" value="1"/>
</dbReference>
<sequence>MTGASRLAVGLMAAVALALSAVIWIMHTDLSRLRADEEAAREALAAARAVAADMLSYDHRTIEQDFARAGGYTTGALSLHYRELSRTMAAQARREKAVQQAAVTGAGVESASGRSGRVEVLLFMNISTVKTLKGEEEPRRQVSRNRARFIMVEKDSRWLVAELSTLLGDPPPP</sequence>